<dbReference type="PANTHER" id="PTHR43324">
    <property type="match status" value="1"/>
</dbReference>
<feature type="region of interest" description="Disordered" evidence="1">
    <location>
        <begin position="29"/>
        <end position="48"/>
    </location>
</feature>
<gene>
    <name evidence="2" type="ORF">RM706_14420</name>
</gene>
<name>A0ABU3AE94_9FLAO</name>
<evidence type="ECO:0000313" key="2">
    <source>
        <dbReference type="EMBL" id="MDT0608238.1"/>
    </source>
</evidence>
<keyword evidence="3" id="KW-1185">Reference proteome</keyword>
<reference evidence="2 3" key="1">
    <citation type="submission" date="2023-09" db="EMBL/GenBank/DDBJ databases">
        <authorList>
            <person name="Rey-Velasco X."/>
        </authorList>
    </citation>
    <scope>NUCLEOTIDE SEQUENCE [LARGE SCALE GENOMIC DNA]</scope>
    <source>
        <strain evidence="2 3">F388</strain>
    </source>
</reference>
<dbReference type="Proteomes" id="UP001255246">
    <property type="component" value="Unassembled WGS sequence"/>
</dbReference>
<dbReference type="EMBL" id="JAVRHR010000003">
    <property type="protein sequence ID" value="MDT0608238.1"/>
    <property type="molecule type" value="Genomic_DNA"/>
</dbReference>
<accession>A0ABU3AE94</accession>
<sequence>MMRTFRTLVFGIILLGIAVTACKEIKEKETPEVSTADKVETSSDKSEMEEIEKEEMATMLNANLATEADLTKIGMPMEMISQILEKRPFLTMNDFDALIGSEMDKAELYQKIFVPFNLNTTAEEDFKMIPGVGDRMAHEFEEYRPYVSIRQFRTEIGKYVDKDEVSRYESYVFVPIELNTASEETIKALPGVGNRMAHEFEEYRPYTSMEQFRKEIGKYVDDKELARLERLVYLNN</sequence>
<dbReference type="SUPFAM" id="SSF47781">
    <property type="entry name" value="RuvA domain 2-like"/>
    <property type="match status" value="2"/>
</dbReference>
<evidence type="ECO:0000256" key="1">
    <source>
        <dbReference type="SAM" id="MobiDB-lite"/>
    </source>
</evidence>
<evidence type="ECO:0000313" key="3">
    <source>
        <dbReference type="Proteomes" id="UP001255246"/>
    </source>
</evidence>
<dbReference type="PANTHER" id="PTHR43324:SF1">
    <property type="entry name" value="RADICAL SAM CORE DOMAIN-CONTAINING PROTEIN"/>
    <property type="match status" value="1"/>
</dbReference>
<dbReference type="InterPro" id="IPR010994">
    <property type="entry name" value="RuvA_2-like"/>
</dbReference>
<dbReference type="PROSITE" id="PS51257">
    <property type="entry name" value="PROKAR_LIPOPROTEIN"/>
    <property type="match status" value="1"/>
</dbReference>
<organism evidence="2 3">
    <name type="scientific">Croceitalea rosinachiae</name>
    <dbReference type="NCBI Taxonomy" id="3075596"/>
    <lineage>
        <taxon>Bacteria</taxon>
        <taxon>Pseudomonadati</taxon>
        <taxon>Bacteroidota</taxon>
        <taxon>Flavobacteriia</taxon>
        <taxon>Flavobacteriales</taxon>
        <taxon>Flavobacteriaceae</taxon>
        <taxon>Croceitalea</taxon>
    </lineage>
</organism>
<comment type="caution">
    <text evidence="2">The sequence shown here is derived from an EMBL/GenBank/DDBJ whole genome shotgun (WGS) entry which is preliminary data.</text>
</comment>
<dbReference type="RefSeq" id="WP_311352782.1">
    <property type="nucleotide sequence ID" value="NZ_JAVRHR010000003.1"/>
</dbReference>
<dbReference type="Gene3D" id="1.10.150.320">
    <property type="entry name" value="Photosystem II 12 kDa extrinsic protein"/>
    <property type="match status" value="1"/>
</dbReference>
<dbReference type="Pfam" id="PF12836">
    <property type="entry name" value="HHH_3"/>
    <property type="match status" value="1"/>
</dbReference>
<protein>
    <submittedName>
        <fullName evidence="2">Helix-hairpin-helix domain-containing protein</fullName>
    </submittedName>
</protein>
<proteinExistence type="predicted"/>